<sequence>MPRDQHHSQTSSTSSALLFGPDDRTDVPIPPIDRLPSELLSIIFALTLDGNSFSPEHIFRAIALSHVSRYWRQASLDASTLWTLVDLRYPTIGREFCARSRSSPIRVTFTPTCRNDVRAFSAQAEHWLSAHMQRVESIYLFASQSMMRTVLALFGTAIPQLLDLASGLHSSTRGGPSLLVELRSARLHRICFDDISFNGWNRRVSFPASLRKLTLSRLYTSFCPSVPDVLSILNSCPILEEFALVSALREPPHVIDGTFVDLPVVELPHLKLLELGTRSRVIMTQILSHLSIPATTTIFLHSHGVTDLSAVIPADLSRLRIFSLLQYRSMSFHVTLQISTNGLALINHADPARASVRFAVSPEALPQILENAASISYILSGVTALQIVAPNGSTPSVPLTPLTCKRLFACLPRLMSIEVGGSATESLVSFLQTLSDPTVSSSTPRDRIPCRRLQTMRILDRWRDGRHLYQHLLALEQCLTVRASALNAPLASLDFEILQEFTRETVSSFRTRLRTVTKRVRLFNGGVAPLLANTGTYPQCSMRQ</sequence>
<gene>
    <name evidence="2" type="ORF">FIBRA_05644</name>
</gene>
<dbReference type="InParanoid" id="J4GRD7"/>
<dbReference type="OrthoDB" id="2269034at2759"/>
<dbReference type="RefSeq" id="XP_012182793.1">
    <property type="nucleotide sequence ID" value="XM_012327403.1"/>
</dbReference>
<reference evidence="2 3" key="1">
    <citation type="journal article" date="2012" name="Appl. Environ. Microbiol.">
        <title>Short-read sequencing for genomic analysis of the brown rot fungus Fibroporia radiculosa.</title>
        <authorList>
            <person name="Tang J.D."/>
            <person name="Perkins A.D."/>
            <person name="Sonstegard T.S."/>
            <person name="Schroeder S.G."/>
            <person name="Burgess S.C."/>
            <person name="Diehl S.V."/>
        </authorList>
    </citation>
    <scope>NUCLEOTIDE SEQUENCE [LARGE SCALE GENOMIC DNA]</scope>
    <source>
        <strain evidence="2 3">TFFH 294</strain>
    </source>
</reference>
<evidence type="ECO:0000313" key="3">
    <source>
        <dbReference type="Proteomes" id="UP000006352"/>
    </source>
</evidence>
<dbReference type="Proteomes" id="UP000006352">
    <property type="component" value="Unassembled WGS sequence"/>
</dbReference>
<feature type="region of interest" description="Disordered" evidence="1">
    <location>
        <begin position="1"/>
        <end position="23"/>
    </location>
</feature>
<dbReference type="HOGENOM" id="CLU_024199_2_2_1"/>
<dbReference type="SUPFAM" id="SSF81383">
    <property type="entry name" value="F-box domain"/>
    <property type="match status" value="1"/>
</dbReference>
<dbReference type="GeneID" id="24098421"/>
<keyword evidence="3" id="KW-1185">Reference proteome</keyword>
<evidence type="ECO:0000313" key="2">
    <source>
        <dbReference type="EMBL" id="CCM03510.1"/>
    </source>
</evidence>
<proteinExistence type="predicted"/>
<dbReference type="EMBL" id="HE797116">
    <property type="protein sequence ID" value="CCM03510.1"/>
    <property type="molecule type" value="Genomic_DNA"/>
</dbReference>
<accession>J4GRD7</accession>
<organism evidence="2 3">
    <name type="scientific">Fibroporia radiculosa</name>
    <dbReference type="NCBI Taxonomy" id="599839"/>
    <lineage>
        <taxon>Eukaryota</taxon>
        <taxon>Fungi</taxon>
        <taxon>Dikarya</taxon>
        <taxon>Basidiomycota</taxon>
        <taxon>Agaricomycotina</taxon>
        <taxon>Agaricomycetes</taxon>
        <taxon>Polyporales</taxon>
        <taxon>Fibroporiaceae</taxon>
        <taxon>Fibroporia</taxon>
    </lineage>
</organism>
<dbReference type="AlphaFoldDB" id="J4GRD7"/>
<protein>
    <submittedName>
        <fullName evidence="2">Uncharacterized protein</fullName>
    </submittedName>
</protein>
<name>J4GRD7_9APHY</name>
<evidence type="ECO:0000256" key="1">
    <source>
        <dbReference type="SAM" id="MobiDB-lite"/>
    </source>
</evidence>
<dbReference type="Gene3D" id="1.20.1280.50">
    <property type="match status" value="1"/>
</dbReference>
<dbReference type="InterPro" id="IPR036047">
    <property type="entry name" value="F-box-like_dom_sf"/>
</dbReference>